<dbReference type="Proteomes" id="UP000287651">
    <property type="component" value="Unassembled WGS sequence"/>
</dbReference>
<proteinExistence type="predicted"/>
<gene>
    <name evidence="1" type="ORF">B296_00003268</name>
</gene>
<dbReference type="AlphaFoldDB" id="A0A427B8K3"/>
<organism evidence="1 2">
    <name type="scientific">Ensete ventricosum</name>
    <name type="common">Abyssinian banana</name>
    <name type="synonym">Musa ensete</name>
    <dbReference type="NCBI Taxonomy" id="4639"/>
    <lineage>
        <taxon>Eukaryota</taxon>
        <taxon>Viridiplantae</taxon>
        <taxon>Streptophyta</taxon>
        <taxon>Embryophyta</taxon>
        <taxon>Tracheophyta</taxon>
        <taxon>Spermatophyta</taxon>
        <taxon>Magnoliopsida</taxon>
        <taxon>Liliopsida</taxon>
        <taxon>Zingiberales</taxon>
        <taxon>Musaceae</taxon>
        <taxon>Ensete</taxon>
    </lineage>
</organism>
<evidence type="ECO:0000313" key="2">
    <source>
        <dbReference type="Proteomes" id="UP000287651"/>
    </source>
</evidence>
<comment type="caution">
    <text evidence="1">The sequence shown here is derived from an EMBL/GenBank/DDBJ whole genome shotgun (WGS) entry which is preliminary data.</text>
</comment>
<protein>
    <submittedName>
        <fullName evidence="1">Uncharacterized protein</fullName>
    </submittedName>
</protein>
<reference evidence="1 2" key="1">
    <citation type="journal article" date="2014" name="Agronomy (Basel)">
        <title>A Draft Genome Sequence for Ensete ventricosum, the Drought-Tolerant Tree Against Hunger.</title>
        <authorList>
            <person name="Harrison J."/>
            <person name="Moore K.A."/>
            <person name="Paszkiewicz K."/>
            <person name="Jones T."/>
            <person name="Grant M."/>
            <person name="Ambacheew D."/>
            <person name="Muzemil S."/>
            <person name="Studholme D.J."/>
        </authorList>
    </citation>
    <scope>NUCLEOTIDE SEQUENCE [LARGE SCALE GENOMIC DNA]</scope>
</reference>
<evidence type="ECO:0000313" key="1">
    <source>
        <dbReference type="EMBL" id="RRT84798.1"/>
    </source>
</evidence>
<name>A0A427B8K3_ENSVE</name>
<sequence>MSIGPSSETAPPPGSWLGLHPYRPPCLGVEPPRFAPTSGLLLALGLPELGLETLQLLGHLTDPSLDGHHRHRVYLLFELIDLGRSPSIILESLSMTLPESRTRSIRPIEKLWCCEVDVSAQTTEGI</sequence>
<dbReference type="EMBL" id="AMZH03000231">
    <property type="protein sequence ID" value="RRT84798.1"/>
    <property type="molecule type" value="Genomic_DNA"/>
</dbReference>
<accession>A0A427B8K3</accession>